<sequence length="70" mass="7899">MAYDTALHHECFCLCGFINNVSAAKIITMDFQSIITYVLLGLAVGFLIKKYFFKKKKKKNDCGNDDCGCH</sequence>
<gene>
    <name evidence="2" type="ORF">GCM10007424_17900</name>
</gene>
<keyword evidence="1" id="KW-0472">Membrane</keyword>
<organism evidence="2 3">
    <name type="scientific">Flavobacterium suaedae</name>
    <dbReference type="NCBI Taxonomy" id="1767027"/>
    <lineage>
        <taxon>Bacteria</taxon>
        <taxon>Pseudomonadati</taxon>
        <taxon>Bacteroidota</taxon>
        <taxon>Flavobacteriia</taxon>
        <taxon>Flavobacteriales</taxon>
        <taxon>Flavobacteriaceae</taxon>
        <taxon>Flavobacterium</taxon>
    </lineage>
</organism>
<keyword evidence="1" id="KW-1133">Transmembrane helix</keyword>
<protein>
    <recommendedName>
        <fullName evidence="4">FeoB-associated Cys-rich membrane protein</fullName>
    </recommendedName>
</protein>
<comment type="caution">
    <text evidence="2">The sequence shown here is derived from an EMBL/GenBank/DDBJ whole genome shotgun (WGS) entry which is preliminary data.</text>
</comment>
<feature type="transmembrane region" description="Helical" evidence="1">
    <location>
        <begin position="31"/>
        <end position="48"/>
    </location>
</feature>
<dbReference type="EMBL" id="BMJE01000004">
    <property type="protein sequence ID" value="GGB78221.1"/>
    <property type="molecule type" value="Genomic_DNA"/>
</dbReference>
<proteinExistence type="predicted"/>
<evidence type="ECO:0000256" key="1">
    <source>
        <dbReference type="SAM" id="Phobius"/>
    </source>
</evidence>
<keyword evidence="3" id="KW-1185">Reference proteome</keyword>
<evidence type="ECO:0000313" key="3">
    <source>
        <dbReference type="Proteomes" id="UP000615760"/>
    </source>
</evidence>
<keyword evidence="1" id="KW-0812">Transmembrane</keyword>
<dbReference type="Proteomes" id="UP000615760">
    <property type="component" value="Unassembled WGS sequence"/>
</dbReference>
<accession>A0ABQ1JUN0</accession>
<name>A0ABQ1JUN0_9FLAO</name>
<evidence type="ECO:0000313" key="2">
    <source>
        <dbReference type="EMBL" id="GGB78221.1"/>
    </source>
</evidence>
<reference evidence="3" key="1">
    <citation type="journal article" date="2019" name="Int. J. Syst. Evol. Microbiol.">
        <title>The Global Catalogue of Microorganisms (GCM) 10K type strain sequencing project: providing services to taxonomists for standard genome sequencing and annotation.</title>
        <authorList>
            <consortium name="The Broad Institute Genomics Platform"/>
            <consortium name="The Broad Institute Genome Sequencing Center for Infectious Disease"/>
            <person name="Wu L."/>
            <person name="Ma J."/>
        </authorList>
    </citation>
    <scope>NUCLEOTIDE SEQUENCE [LARGE SCALE GENOMIC DNA]</scope>
    <source>
        <strain evidence="3">CGMCC 1.15461</strain>
    </source>
</reference>
<evidence type="ECO:0008006" key="4">
    <source>
        <dbReference type="Google" id="ProtNLM"/>
    </source>
</evidence>